<proteinExistence type="predicted"/>
<evidence type="ECO:0000313" key="2">
    <source>
        <dbReference type="EMBL" id="OUE05192.1"/>
    </source>
</evidence>
<keyword evidence="3" id="KW-1185">Reference proteome</keyword>
<dbReference type="EMBL" id="MDHH01000001">
    <property type="protein sequence ID" value="OUE05192.1"/>
    <property type="molecule type" value="Genomic_DNA"/>
</dbReference>
<dbReference type="Proteomes" id="UP000195062">
    <property type="component" value="Unassembled WGS sequence"/>
</dbReference>
<comment type="caution">
    <text evidence="2">The sequence shown here is derived from an EMBL/GenBank/DDBJ whole genome shotgun (WGS) entry which is preliminary data.</text>
</comment>
<evidence type="ECO:0000256" key="1">
    <source>
        <dbReference type="SAM" id="MobiDB-lite"/>
    </source>
</evidence>
<evidence type="ECO:0000313" key="3">
    <source>
        <dbReference type="Proteomes" id="UP000195062"/>
    </source>
</evidence>
<name>A0A251XNW6_CLAMM</name>
<gene>
    <name evidence="2" type="ORF">CMMCAS07_09605</name>
</gene>
<protein>
    <submittedName>
        <fullName evidence="2">Uncharacterized protein</fullName>
    </submittedName>
</protein>
<feature type="region of interest" description="Disordered" evidence="1">
    <location>
        <begin position="28"/>
        <end position="70"/>
    </location>
</feature>
<dbReference type="AlphaFoldDB" id="A0A251XNW6"/>
<feature type="compositionally biased region" description="Low complexity" evidence="1">
    <location>
        <begin position="28"/>
        <end position="39"/>
    </location>
</feature>
<organism evidence="2 3">
    <name type="scientific">Clavibacter michiganensis subsp. michiganensis</name>
    <dbReference type="NCBI Taxonomy" id="33013"/>
    <lineage>
        <taxon>Bacteria</taxon>
        <taxon>Bacillati</taxon>
        <taxon>Actinomycetota</taxon>
        <taxon>Actinomycetes</taxon>
        <taxon>Micrococcales</taxon>
        <taxon>Microbacteriaceae</taxon>
        <taxon>Clavibacter</taxon>
    </lineage>
</organism>
<sequence length="70" mass="6633">MGAVETGIDLGLTGPVPLAPATLLRLPAADAPSSSAASSEGILTDLLAGTTVRPSSPARAPGSTPPSPGA</sequence>
<reference evidence="2 3" key="1">
    <citation type="submission" date="2016-08" db="EMBL/GenBank/DDBJ databases">
        <title>Genome sequence of Clavibacter michiganensis subsp. michiganensis strain CASJ007.</title>
        <authorList>
            <person name="Thapa S.P."/>
            <person name="Coaker G."/>
        </authorList>
    </citation>
    <scope>NUCLEOTIDE SEQUENCE [LARGE SCALE GENOMIC DNA]</scope>
    <source>
        <strain evidence="2">CASJ007</strain>
    </source>
</reference>
<accession>A0A251XNW6</accession>